<dbReference type="Proteomes" id="UP001170364">
    <property type="component" value="Unassembled WGS sequence"/>
</dbReference>
<organism evidence="1 2">
    <name type="scientific">Aliarcobacter butzleri</name>
    <dbReference type="NCBI Taxonomy" id="28197"/>
    <lineage>
        <taxon>Bacteria</taxon>
        <taxon>Pseudomonadati</taxon>
        <taxon>Campylobacterota</taxon>
        <taxon>Epsilonproteobacteria</taxon>
        <taxon>Campylobacterales</taxon>
        <taxon>Arcobacteraceae</taxon>
        <taxon>Aliarcobacter</taxon>
    </lineage>
</organism>
<accession>A0AAW7QAC9</accession>
<dbReference type="RefSeq" id="WP_301369884.1">
    <property type="nucleotide sequence ID" value="NZ_JAQJJF010000011.1"/>
</dbReference>
<sequence>MENKKSFKDLVDELLSNRNDLIDEIYKINSSLFFLTEATATKIEHMQDEYTNDDYKEFSYGFIIQMNSIRKKLNELISEYDEKVENIGTKILLVNRELKKELLEKNFDFEIDFTKKETA</sequence>
<name>A0AAW7QAC9_9BACT</name>
<evidence type="ECO:0000313" key="2">
    <source>
        <dbReference type="Proteomes" id="UP001170364"/>
    </source>
</evidence>
<reference evidence="1" key="1">
    <citation type="journal article" date="2023" name="Microorganisms">
        <title>Genomic Characterization of Arcobacter butzleri Strains Isolated from Various Sources in Lithuania.</title>
        <authorList>
            <person name="Uljanovas D."/>
            <person name="Golz G."/>
            <person name="Fleischmann S."/>
            <person name="Kudirkiene E."/>
            <person name="Kasetiene N."/>
            <person name="Grineviciene A."/>
            <person name="Tamuleviciene E."/>
            <person name="Aksomaitiene J."/>
            <person name="Alter T."/>
            <person name="Malakauskas M."/>
        </authorList>
    </citation>
    <scope>NUCLEOTIDE SEQUENCE</scope>
    <source>
        <strain evidence="1">S41</strain>
    </source>
</reference>
<comment type="caution">
    <text evidence="1">The sequence shown here is derived from an EMBL/GenBank/DDBJ whole genome shotgun (WGS) entry which is preliminary data.</text>
</comment>
<proteinExistence type="predicted"/>
<protein>
    <submittedName>
        <fullName evidence="1">Uncharacterized protein</fullName>
    </submittedName>
</protein>
<gene>
    <name evidence="1" type="ORF">PJV93_03125</name>
</gene>
<dbReference type="AlphaFoldDB" id="A0AAW7QAC9"/>
<evidence type="ECO:0000313" key="1">
    <source>
        <dbReference type="EMBL" id="MDN5122893.1"/>
    </source>
</evidence>
<dbReference type="EMBL" id="JAQJJG010000003">
    <property type="protein sequence ID" value="MDN5122893.1"/>
    <property type="molecule type" value="Genomic_DNA"/>
</dbReference>
<reference evidence="1" key="2">
    <citation type="submission" date="2023-01" db="EMBL/GenBank/DDBJ databases">
        <authorList>
            <person name="Uljanovas D."/>
        </authorList>
    </citation>
    <scope>NUCLEOTIDE SEQUENCE</scope>
    <source>
        <strain evidence="1">S41</strain>
    </source>
</reference>